<organism evidence="1 2">
    <name type="scientific">Alkalimonas amylolytica</name>
    <dbReference type="NCBI Taxonomy" id="152573"/>
    <lineage>
        <taxon>Bacteria</taxon>
        <taxon>Pseudomonadati</taxon>
        <taxon>Pseudomonadota</taxon>
        <taxon>Gammaproteobacteria</taxon>
        <taxon>Alkalimonas</taxon>
    </lineage>
</organism>
<evidence type="ECO:0000313" key="2">
    <source>
        <dbReference type="Proteomes" id="UP000198773"/>
    </source>
</evidence>
<dbReference type="AlphaFoldDB" id="A0A1H3YHT1"/>
<keyword evidence="2" id="KW-1185">Reference proteome</keyword>
<dbReference type="EMBL" id="FNRM01000001">
    <property type="protein sequence ID" value="SEA10432.1"/>
    <property type="molecule type" value="Genomic_DNA"/>
</dbReference>
<protein>
    <recommendedName>
        <fullName evidence="3">TIGR02646 family protein</fullName>
    </recommendedName>
</protein>
<dbReference type="OrthoDB" id="8824552at2"/>
<dbReference type="RefSeq" id="WP_091339371.1">
    <property type="nucleotide sequence ID" value="NZ_FNRM01000001.1"/>
</dbReference>
<reference evidence="1 2" key="1">
    <citation type="submission" date="2016-10" db="EMBL/GenBank/DDBJ databases">
        <authorList>
            <person name="de Groot N.N."/>
        </authorList>
    </citation>
    <scope>NUCLEOTIDE SEQUENCE [LARGE SCALE GENOMIC DNA]</scope>
    <source>
        <strain evidence="1 2">CGMCC 1.3430</strain>
    </source>
</reference>
<dbReference type="STRING" id="152573.SAMN04488051_101671"/>
<proteinExistence type="predicted"/>
<sequence length="269" mass="30700">MRYIDKRQLRRLADLTDIDSAKAQITALPPDQRSDFIDANGTRWSALKPALWQLGNLKCWYSESELQVQQGHVEHYRPKKKPHGLNGALHSGYWWRAFDWTNFRLSHPTCNVRITDYLTGQIVGKGAYFPLKDSDVRAVDEASERNENPVLLDPTVIGDCKLICFDTNDGKPLATYAVQQDPWKNERAVQSIAFYHLDEGTWNYQRKDLMDEVGVLCDKLLAAESSPNRDQTLCDQLSDELVSYINEHQPFTAACTQVIKEKGLLEAVN</sequence>
<dbReference type="Proteomes" id="UP000198773">
    <property type="component" value="Unassembled WGS sequence"/>
</dbReference>
<accession>A0A1H3YHT1</accession>
<evidence type="ECO:0000313" key="1">
    <source>
        <dbReference type="EMBL" id="SEA10432.1"/>
    </source>
</evidence>
<name>A0A1H3YHT1_ALKAM</name>
<gene>
    <name evidence="1" type="ORF">SAMN04488051_101671</name>
</gene>
<evidence type="ECO:0008006" key="3">
    <source>
        <dbReference type="Google" id="ProtNLM"/>
    </source>
</evidence>